<dbReference type="Gramene" id="PNT61492">
    <property type="protein sequence ID" value="PNT61492"/>
    <property type="gene ID" value="BRADI_5g15832v3"/>
</dbReference>
<evidence type="ECO:0000313" key="2">
    <source>
        <dbReference type="EMBL" id="PNT61492.1"/>
    </source>
</evidence>
<keyword evidence="4" id="KW-1185">Reference proteome</keyword>
<reference evidence="2" key="2">
    <citation type="submission" date="2017-06" db="EMBL/GenBank/DDBJ databases">
        <title>WGS assembly of Brachypodium distachyon.</title>
        <authorList>
            <consortium name="The International Brachypodium Initiative"/>
            <person name="Lucas S."/>
            <person name="Harmon-Smith M."/>
            <person name="Lail K."/>
            <person name="Tice H."/>
            <person name="Grimwood J."/>
            <person name="Bruce D."/>
            <person name="Barry K."/>
            <person name="Shu S."/>
            <person name="Lindquist E."/>
            <person name="Wang M."/>
            <person name="Pitluck S."/>
            <person name="Vogel J.P."/>
            <person name="Garvin D.F."/>
            <person name="Mockler T.C."/>
            <person name="Schmutz J."/>
            <person name="Rokhsar D."/>
            <person name="Bevan M.W."/>
        </authorList>
    </citation>
    <scope>NUCLEOTIDE SEQUENCE</scope>
    <source>
        <strain evidence="2">Bd21</strain>
    </source>
</reference>
<name>A0A2K2CHI4_BRADI</name>
<evidence type="ECO:0000313" key="3">
    <source>
        <dbReference type="EnsemblPlants" id="PNT61492"/>
    </source>
</evidence>
<reference evidence="3" key="3">
    <citation type="submission" date="2018-08" db="UniProtKB">
        <authorList>
            <consortium name="EnsemblPlants"/>
        </authorList>
    </citation>
    <scope>IDENTIFICATION</scope>
    <source>
        <strain evidence="3">cv. Bd21</strain>
    </source>
</reference>
<dbReference type="EnsemblPlants" id="PNT61492">
    <property type="protein sequence ID" value="PNT61492"/>
    <property type="gene ID" value="BRADI_5g15832v3"/>
</dbReference>
<evidence type="ECO:0000313" key="4">
    <source>
        <dbReference type="Proteomes" id="UP000008810"/>
    </source>
</evidence>
<evidence type="ECO:0000256" key="1">
    <source>
        <dbReference type="SAM" id="MobiDB-lite"/>
    </source>
</evidence>
<gene>
    <name evidence="2" type="ORF">BRADI_5g15832v3</name>
</gene>
<proteinExistence type="predicted"/>
<protein>
    <submittedName>
        <fullName evidence="2 3">Uncharacterized protein</fullName>
    </submittedName>
</protein>
<dbReference type="Proteomes" id="UP000008810">
    <property type="component" value="Chromosome 5"/>
</dbReference>
<feature type="region of interest" description="Disordered" evidence="1">
    <location>
        <begin position="1"/>
        <end position="20"/>
    </location>
</feature>
<dbReference type="AlphaFoldDB" id="A0A2K2CHI4"/>
<dbReference type="EMBL" id="CM000884">
    <property type="protein sequence ID" value="PNT61492.1"/>
    <property type="molecule type" value="Genomic_DNA"/>
</dbReference>
<organism evidence="2">
    <name type="scientific">Brachypodium distachyon</name>
    <name type="common">Purple false brome</name>
    <name type="synonym">Trachynia distachya</name>
    <dbReference type="NCBI Taxonomy" id="15368"/>
    <lineage>
        <taxon>Eukaryota</taxon>
        <taxon>Viridiplantae</taxon>
        <taxon>Streptophyta</taxon>
        <taxon>Embryophyta</taxon>
        <taxon>Tracheophyta</taxon>
        <taxon>Spermatophyta</taxon>
        <taxon>Magnoliopsida</taxon>
        <taxon>Liliopsida</taxon>
        <taxon>Poales</taxon>
        <taxon>Poaceae</taxon>
        <taxon>BOP clade</taxon>
        <taxon>Pooideae</taxon>
        <taxon>Stipodae</taxon>
        <taxon>Brachypodieae</taxon>
        <taxon>Brachypodium</taxon>
    </lineage>
</organism>
<accession>A0A2K2CHI4</accession>
<feature type="compositionally biased region" description="Gly residues" evidence="1">
    <location>
        <begin position="8"/>
        <end position="20"/>
    </location>
</feature>
<sequence length="76" mass="8149">MALVGARRAGGAGRRVGAGGRELARTPHSKLAHLVLDVLPREQDMCLFLTFFLDQALRYVAGMRGFTFTIANGGMG</sequence>
<dbReference type="InParanoid" id="A0A2K2CHI4"/>
<reference evidence="2 3" key="1">
    <citation type="journal article" date="2010" name="Nature">
        <title>Genome sequencing and analysis of the model grass Brachypodium distachyon.</title>
        <authorList>
            <consortium name="International Brachypodium Initiative"/>
        </authorList>
    </citation>
    <scope>NUCLEOTIDE SEQUENCE [LARGE SCALE GENOMIC DNA]</scope>
    <source>
        <strain evidence="2 3">Bd21</strain>
    </source>
</reference>